<evidence type="ECO:0008006" key="2">
    <source>
        <dbReference type="Google" id="ProtNLM"/>
    </source>
</evidence>
<proteinExistence type="predicted"/>
<sequence>MARCTIARLMKNMGLAGVLRGKNYELQSAGERLPQVIG</sequence>
<dbReference type="EMBL" id="MG228260">
    <property type="protein sequence ID" value="AWH59702.1"/>
    <property type="molecule type" value="Genomic_DNA"/>
</dbReference>
<accession>A0A2S1PMM7</accession>
<organism evidence="1">
    <name type="scientific">Edwardsiella tarda</name>
    <dbReference type="NCBI Taxonomy" id="636"/>
    <lineage>
        <taxon>Bacteria</taxon>
        <taxon>Pseudomonadati</taxon>
        <taxon>Pseudomonadota</taxon>
        <taxon>Gammaproteobacteria</taxon>
        <taxon>Enterobacterales</taxon>
        <taxon>Hafniaceae</taxon>
        <taxon>Edwardsiella</taxon>
    </lineage>
</organism>
<protein>
    <recommendedName>
        <fullName evidence="2">Transposase</fullName>
    </recommendedName>
</protein>
<dbReference type="AlphaFoldDB" id="A0A2S1PMM7"/>
<evidence type="ECO:0000313" key="1">
    <source>
        <dbReference type="EMBL" id="AWH59702.1"/>
    </source>
</evidence>
<geneLocation type="plasmid" evidence="1">
    <name>p9.4_2</name>
</geneLocation>
<keyword evidence="1" id="KW-0614">Plasmid</keyword>
<reference evidence="1" key="1">
    <citation type="journal article" date="2017" name="J. Clin. Microbiol.">
        <title>Comparative phenotypic and genotypic analysis of Edwardsiella spp. isolates from different hosts and geographic origins, with an emphasis on isolates formerly classified as E. tarda and an evaluation of diagnostic methods.</title>
        <authorList>
            <person name="Reichley S.R."/>
            <person name="Ware C."/>
            <person name="Steadman J."/>
            <person name="Gaunt P.S."/>
            <person name="Garcia J.C."/>
            <person name="LaFrentz B.R."/>
            <person name="Thachil A."/>
            <person name="Waldbieser G.C."/>
            <person name="Stine C.B."/>
            <person name="Bujan N."/>
            <person name="Arias C.R."/>
            <person name="Loch T."/>
            <person name="Welch T.J."/>
            <person name="Cipriano R.C."/>
            <person name="Greenway T.E."/>
            <person name="Khoo L.H."/>
            <person name="Wise D.J."/>
            <person name="Lawrence M.L."/>
            <person name="Griffin M.J."/>
        </authorList>
    </citation>
    <scope>NUCLEOTIDE SEQUENCE</scope>
    <source>
        <strain evidence="1">9.4</strain>
        <plasmid evidence="1">p9.4_2</plasmid>
    </source>
</reference>
<name>A0A2S1PMM7_EDWTA</name>